<name>A0A6B8RWV4_9BACL</name>
<evidence type="ECO:0000256" key="1">
    <source>
        <dbReference type="ARBA" id="ARBA00005278"/>
    </source>
</evidence>
<feature type="transmembrane region" description="Helical" evidence="3">
    <location>
        <begin position="369"/>
        <end position="389"/>
    </location>
</feature>
<evidence type="ECO:0000313" key="4">
    <source>
        <dbReference type="EMBL" id="QGQ99853.1"/>
    </source>
</evidence>
<comment type="similarity">
    <text evidence="1">Belongs to the GerABKA family.</text>
</comment>
<feature type="transmembrane region" description="Helical" evidence="3">
    <location>
        <begin position="247"/>
        <end position="266"/>
    </location>
</feature>
<keyword evidence="2 3" id="KW-0472">Membrane</keyword>
<evidence type="ECO:0000256" key="3">
    <source>
        <dbReference type="SAM" id="Phobius"/>
    </source>
</evidence>
<dbReference type="EMBL" id="CP034235">
    <property type="protein sequence ID" value="QGQ99853.1"/>
    <property type="molecule type" value="Genomic_DNA"/>
</dbReference>
<accession>A0A6B8RWV4</accession>
<keyword evidence="3" id="KW-0812">Transmembrane</keyword>
<keyword evidence="5" id="KW-1185">Reference proteome</keyword>
<protein>
    <submittedName>
        <fullName evidence="4">Spore germination protein</fullName>
    </submittedName>
</protein>
<organism evidence="4 5">
    <name type="scientific">Paenibacillus psychroresistens</name>
    <dbReference type="NCBI Taxonomy" id="1778678"/>
    <lineage>
        <taxon>Bacteria</taxon>
        <taxon>Bacillati</taxon>
        <taxon>Bacillota</taxon>
        <taxon>Bacilli</taxon>
        <taxon>Bacillales</taxon>
        <taxon>Paenibacillaceae</taxon>
        <taxon>Paenibacillus</taxon>
    </lineage>
</organism>
<feature type="transmembrane region" description="Helical" evidence="3">
    <location>
        <begin position="401"/>
        <end position="424"/>
    </location>
</feature>
<dbReference type="RefSeq" id="WP_155705121.1">
    <property type="nucleotide sequence ID" value="NZ_CP034235.1"/>
</dbReference>
<dbReference type="InterPro" id="IPR050768">
    <property type="entry name" value="UPF0353/GerABKA_families"/>
</dbReference>
<dbReference type="GO" id="GO:0009847">
    <property type="term" value="P:spore germination"/>
    <property type="evidence" value="ECO:0007669"/>
    <property type="project" value="InterPro"/>
</dbReference>
<keyword evidence="3" id="KW-1133">Transmembrane helix</keyword>
<dbReference type="Pfam" id="PF03323">
    <property type="entry name" value="GerA"/>
    <property type="match status" value="1"/>
</dbReference>
<dbReference type="PANTHER" id="PTHR22550:SF5">
    <property type="entry name" value="LEUCINE ZIPPER PROTEIN 4"/>
    <property type="match status" value="1"/>
</dbReference>
<evidence type="ECO:0000313" key="5">
    <source>
        <dbReference type="Proteomes" id="UP000426246"/>
    </source>
</evidence>
<dbReference type="KEGG" id="ppsc:EHS13_35800"/>
<dbReference type="PIRSF" id="PIRSF005690">
    <property type="entry name" value="GerBA"/>
    <property type="match status" value="1"/>
</dbReference>
<feature type="transmembrane region" description="Helical" evidence="3">
    <location>
        <begin position="343"/>
        <end position="363"/>
    </location>
</feature>
<evidence type="ECO:0000256" key="2">
    <source>
        <dbReference type="ARBA" id="ARBA00023136"/>
    </source>
</evidence>
<dbReference type="GO" id="GO:0016020">
    <property type="term" value="C:membrane"/>
    <property type="evidence" value="ECO:0007669"/>
    <property type="project" value="InterPro"/>
</dbReference>
<proteinExistence type="inferred from homology"/>
<dbReference type="Proteomes" id="UP000426246">
    <property type="component" value="Chromosome"/>
</dbReference>
<reference evidence="5" key="1">
    <citation type="submission" date="2018-11" db="EMBL/GenBank/DDBJ databases">
        <title>Complete genome sequence of Paenibacillus sp. ML311-T8.</title>
        <authorList>
            <person name="Nam Y.-D."/>
            <person name="Kang J."/>
            <person name="Chung W.-H."/>
            <person name="Park Y.S."/>
        </authorList>
    </citation>
    <scope>NUCLEOTIDE SEQUENCE [LARGE SCALE GENOMIC DNA]</scope>
    <source>
        <strain evidence="5">ML311-T8</strain>
    </source>
</reference>
<sequence>MSVGIMVSIEEISKEIKKELPTDDLELIAIGSKISVFFINTIIDLNRLHREIIPCLKRWVEKPEELSFILPEGIQLDNVPAIIDDLVNGSLVILAETGDEAGAPTIYSIQMLAIKSRAIDEPKVEKFILGPKESFIEDIATNIGLLRRRIMDPKLVIHYFEIGVRSKTKVAVCFIADIAKPEWVEEIETSLKKINIDAIFEQNDLMELIIEKNTTPFPKYELTESPISVARNLSIGRISIIMEGSPFASSLPSLLLSMLYGSEYIFQGGIIRLAIRLLKMLALFISVYSAALYLSIVSVNTAVLPTQFGLSIAKDQEGIPYAPFFEVIIFVVILDLFIEGTSFVPGMMGPAINVFGSLVIGQAAVESGLASKMIIIITALTVIGTYFSSYQISFAFRLWKYPMIIGAGILGFYGIMLSTIFLLAHLCSIRSLGVPYLTPFAPLRAKDLFRGAFWDRDLSKSRIRMSVYDPQDKVRQKGEPDNEG</sequence>
<dbReference type="PANTHER" id="PTHR22550">
    <property type="entry name" value="SPORE GERMINATION PROTEIN"/>
    <property type="match status" value="1"/>
</dbReference>
<gene>
    <name evidence="4" type="ORF">EHS13_35800</name>
</gene>
<dbReference type="InterPro" id="IPR004995">
    <property type="entry name" value="Spore_Ger"/>
</dbReference>
<feature type="transmembrane region" description="Helical" evidence="3">
    <location>
        <begin position="278"/>
        <end position="299"/>
    </location>
</feature>
<dbReference type="AlphaFoldDB" id="A0A6B8RWV4"/>
<feature type="transmembrane region" description="Helical" evidence="3">
    <location>
        <begin position="319"/>
        <end position="338"/>
    </location>
</feature>
<dbReference type="OrthoDB" id="2577022at2"/>